<dbReference type="PROSITE" id="PS01249">
    <property type="entry name" value="HYPA"/>
    <property type="match status" value="1"/>
</dbReference>
<feature type="binding site" evidence="5">
    <location>
        <position position="70"/>
    </location>
    <ligand>
        <name>Zn(2+)</name>
        <dbReference type="ChEBI" id="CHEBI:29105"/>
    </ligand>
</feature>
<keyword evidence="2 5" id="KW-0533">Nickel</keyword>
<protein>
    <recommendedName>
        <fullName evidence="5">Hydrogenase maturation factor HypA</fullName>
    </recommendedName>
</protein>
<keyword evidence="3 5" id="KW-0479">Metal-binding</keyword>
<evidence type="ECO:0000256" key="3">
    <source>
        <dbReference type="ARBA" id="ARBA00022723"/>
    </source>
</evidence>
<evidence type="ECO:0000256" key="5">
    <source>
        <dbReference type="HAMAP-Rule" id="MF_00213"/>
    </source>
</evidence>
<evidence type="ECO:0000256" key="1">
    <source>
        <dbReference type="ARBA" id="ARBA00010748"/>
    </source>
</evidence>
<dbReference type="PANTHER" id="PTHR34535">
    <property type="entry name" value="HYDROGENASE MATURATION FACTOR HYPA"/>
    <property type="match status" value="1"/>
</dbReference>
<dbReference type="HAMAP" id="MF_00213">
    <property type="entry name" value="HypA_HybF"/>
    <property type="match status" value="1"/>
</dbReference>
<dbReference type="Gene3D" id="3.30.2320.80">
    <property type="match status" value="1"/>
</dbReference>
<name>A0ABR9I846_9PSEU</name>
<dbReference type="Proteomes" id="UP000631670">
    <property type="component" value="Unassembled WGS sequence"/>
</dbReference>
<accession>A0ABR9I846</accession>
<dbReference type="EMBL" id="JADBEG010000001">
    <property type="protein sequence ID" value="MBE1499355.1"/>
    <property type="molecule type" value="Genomic_DNA"/>
</dbReference>
<comment type="caution">
    <text evidence="6">The sequence shown here is derived from an EMBL/GenBank/DDBJ whole genome shotgun (WGS) entry which is preliminary data.</text>
</comment>
<feature type="binding site" evidence="5">
    <location>
        <position position="88"/>
    </location>
    <ligand>
        <name>Zn(2+)</name>
        <dbReference type="ChEBI" id="CHEBI:29105"/>
    </ligand>
</feature>
<feature type="binding site" evidence="5">
    <location>
        <position position="73"/>
    </location>
    <ligand>
        <name>Zn(2+)</name>
        <dbReference type="ChEBI" id="CHEBI:29105"/>
    </ligand>
</feature>
<feature type="binding site" evidence="5">
    <location>
        <position position="2"/>
    </location>
    <ligand>
        <name>Ni(2+)</name>
        <dbReference type="ChEBI" id="CHEBI:49786"/>
    </ligand>
</feature>
<keyword evidence="4 5" id="KW-0862">Zinc</keyword>
<evidence type="ECO:0000256" key="4">
    <source>
        <dbReference type="ARBA" id="ARBA00022833"/>
    </source>
</evidence>
<dbReference type="InterPro" id="IPR020538">
    <property type="entry name" value="Hydgase_Ni_incorp_HypA/HybF_CS"/>
</dbReference>
<reference evidence="6 7" key="1">
    <citation type="submission" date="2020-10" db="EMBL/GenBank/DDBJ databases">
        <title>Sequencing the genomes of 1000 actinobacteria strains.</title>
        <authorList>
            <person name="Klenk H.-P."/>
        </authorList>
    </citation>
    <scope>NUCLEOTIDE SEQUENCE [LARGE SCALE GENOMIC DNA]</scope>
    <source>
        <strain evidence="6 7">DSM 44653</strain>
    </source>
</reference>
<proteinExistence type="inferred from homology"/>
<dbReference type="PANTHER" id="PTHR34535:SF3">
    <property type="entry name" value="HYDROGENASE MATURATION FACTOR HYPA"/>
    <property type="match status" value="1"/>
</dbReference>
<evidence type="ECO:0000256" key="2">
    <source>
        <dbReference type="ARBA" id="ARBA00022596"/>
    </source>
</evidence>
<comment type="function">
    <text evidence="5">Involved in the maturation of [NiFe] hydrogenases. Required for nickel insertion into the metal center of the hydrogenase.</text>
</comment>
<organism evidence="6 7">
    <name type="scientific">Amycolatopsis lexingtonensis</name>
    <dbReference type="NCBI Taxonomy" id="218822"/>
    <lineage>
        <taxon>Bacteria</taxon>
        <taxon>Bacillati</taxon>
        <taxon>Actinomycetota</taxon>
        <taxon>Actinomycetes</taxon>
        <taxon>Pseudonocardiales</taxon>
        <taxon>Pseudonocardiaceae</taxon>
        <taxon>Amycolatopsis</taxon>
    </lineage>
</organism>
<dbReference type="Pfam" id="PF01155">
    <property type="entry name" value="HypA"/>
    <property type="match status" value="1"/>
</dbReference>
<dbReference type="RefSeq" id="WP_086862278.1">
    <property type="nucleotide sequence ID" value="NZ_JADBEG010000001.1"/>
</dbReference>
<keyword evidence="7" id="KW-1185">Reference proteome</keyword>
<dbReference type="InterPro" id="IPR000688">
    <property type="entry name" value="HypA/HybF"/>
</dbReference>
<comment type="similarity">
    <text evidence="1 5">Belongs to the HypA/HybF family.</text>
</comment>
<feature type="binding site" evidence="5">
    <location>
        <position position="86"/>
    </location>
    <ligand>
        <name>Zn(2+)</name>
        <dbReference type="ChEBI" id="CHEBI:29105"/>
    </ligand>
</feature>
<gene>
    <name evidence="5" type="primary">hypA</name>
    <name evidence="6" type="ORF">H4696_006455</name>
</gene>
<evidence type="ECO:0000313" key="6">
    <source>
        <dbReference type="EMBL" id="MBE1499355.1"/>
    </source>
</evidence>
<sequence length="111" mass="11629">MHEMAITQSVVDAIVAKLGDATVTSVQLEIGRLSGVVPDSVRFCFDVLCAGTSLAGARLDIAEPAGRARCRDCGEEFGLDDFILLCPCGSADVSVLAGRELRITSVEVSDV</sequence>
<dbReference type="PIRSF" id="PIRSF004761">
    <property type="entry name" value="Hydrgn_mat_HypA"/>
    <property type="match status" value="1"/>
</dbReference>
<evidence type="ECO:0000313" key="7">
    <source>
        <dbReference type="Proteomes" id="UP000631670"/>
    </source>
</evidence>